<dbReference type="Proteomes" id="UP001153069">
    <property type="component" value="Unassembled WGS sequence"/>
</dbReference>
<dbReference type="EMBL" id="CAICTM010000258">
    <property type="protein sequence ID" value="CAB9506236.1"/>
    <property type="molecule type" value="Genomic_DNA"/>
</dbReference>
<proteinExistence type="predicted"/>
<gene>
    <name evidence="1" type="ORF">SEMRO_259_G101370.1</name>
</gene>
<evidence type="ECO:0000313" key="1">
    <source>
        <dbReference type="EMBL" id="CAB9506236.1"/>
    </source>
</evidence>
<name>A0A9N8DSZ7_9STRA</name>
<dbReference type="AlphaFoldDB" id="A0A9N8DSZ7"/>
<protein>
    <submittedName>
        <fullName evidence="1">Uncharacterized protein</fullName>
    </submittedName>
</protein>
<dbReference type="SUPFAM" id="SSF56176">
    <property type="entry name" value="FAD-binding/transporter-associated domain-like"/>
    <property type="match status" value="1"/>
</dbReference>
<reference evidence="1" key="1">
    <citation type="submission" date="2020-06" db="EMBL/GenBank/DDBJ databases">
        <authorList>
            <consortium name="Plant Systems Biology data submission"/>
        </authorList>
    </citation>
    <scope>NUCLEOTIDE SEQUENCE</scope>
    <source>
        <strain evidence="1">D6</strain>
    </source>
</reference>
<dbReference type="GO" id="GO:0050660">
    <property type="term" value="F:flavin adenine dinucleotide binding"/>
    <property type="evidence" value="ECO:0007669"/>
    <property type="project" value="InterPro"/>
</dbReference>
<keyword evidence="2" id="KW-1185">Reference proteome</keyword>
<dbReference type="InterPro" id="IPR036318">
    <property type="entry name" value="FAD-bd_PCMH-like_sf"/>
</dbReference>
<sequence length="241" mass="26242">MYGCPKCAWLLHWEDPLMACPASSSPESISFGDWYHHEQQTVAPADELKNRCLLSPFNHTAASPRYYATSKLVASVEELQATINTARRDGQVVRVVGAGWSDRDHFAANNRTMYISLVGPKLQGYQKLEEVGPQERPLVVAGAGIFIGGQQWLSGSLQVQWEDSLVHKLWLDGLALTSIPDAIGMTLGGLLSTGSDGWSFIDDMDSAGTPFEGSSNTISSSVWAFGTLMGWANSGKLEEFN</sequence>
<organism evidence="1 2">
    <name type="scientific">Seminavis robusta</name>
    <dbReference type="NCBI Taxonomy" id="568900"/>
    <lineage>
        <taxon>Eukaryota</taxon>
        <taxon>Sar</taxon>
        <taxon>Stramenopiles</taxon>
        <taxon>Ochrophyta</taxon>
        <taxon>Bacillariophyta</taxon>
        <taxon>Bacillariophyceae</taxon>
        <taxon>Bacillariophycidae</taxon>
        <taxon>Naviculales</taxon>
        <taxon>Naviculaceae</taxon>
        <taxon>Seminavis</taxon>
    </lineage>
</organism>
<accession>A0A9N8DSZ7</accession>
<evidence type="ECO:0000313" key="2">
    <source>
        <dbReference type="Proteomes" id="UP001153069"/>
    </source>
</evidence>
<comment type="caution">
    <text evidence="1">The sequence shown here is derived from an EMBL/GenBank/DDBJ whole genome shotgun (WGS) entry which is preliminary data.</text>
</comment>